<keyword evidence="1" id="KW-1133">Transmembrane helix</keyword>
<keyword evidence="3" id="KW-1185">Reference proteome</keyword>
<feature type="transmembrane region" description="Helical" evidence="1">
    <location>
        <begin position="5"/>
        <end position="21"/>
    </location>
</feature>
<dbReference type="KEGG" id="tje:TJEJU_0901"/>
<dbReference type="OrthoDB" id="870034at2"/>
<organism evidence="2 3">
    <name type="scientific">Tenacibaculum jejuense</name>
    <dbReference type="NCBI Taxonomy" id="584609"/>
    <lineage>
        <taxon>Bacteria</taxon>
        <taxon>Pseudomonadati</taxon>
        <taxon>Bacteroidota</taxon>
        <taxon>Flavobacteriia</taxon>
        <taxon>Flavobacteriales</taxon>
        <taxon>Flavobacteriaceae</taxon>
        <taxon>Tenacibaculum</taxon>
    </lineage>
</organism>
<dbReference type="AlphaFoldDB" id="A0A238U6H7"/>
<protein>
    <recommendedName>
        <fullName evidence="4">DUF4034 domain-containing protein</fullName>
    </recommendedName>
</protein>
<accession>A0A238U6H7</accession>
<proteinExistence type="predicted"/>
<evidence type="ECO:0008006" key="4">
    <source>
        <dbReference type="Google" id="ProtNLM"/>
    </source>
</evidence>
<keyword evidence="1" id="KW-0472">Membrane</keyword>
<keyword evidence="1" id="KW-0812">Transmembrane</keyword>
<evidence type="ECO:0000313" key="3">
    <source>
        <dbReference type="Proteomes" id="UP000215214"/>
    </source>
</evidence>
<sequence>MNNPIVILCVVILIYFVIATYKKSKKKHRRKYSLGLQSAEEIENWIKNKNYDQIENYILKQDLNDITQIVDHLALSLNEEDILTWHTSENTDFSRLTLGVFYLHLAWIARSHKLAKDVSEKNAESFFEYLIEAKEIFSEIPENSFFTPELNARKIRLYMSLSNSHSATNAFHKVSKSNPELIWPYLHYTEFIQPKWGGDLEDLLSFYENLPDHFLIRSIVELKLIMDSIIMDDNYFKKYNTNINHFAHDKVIAIDKEFDSTNITSVHKYILFNYMEAVCEQLSLHKLQKKYKRLMDNNYTIYPYGLIQ</sequence>
<reference evidence="2 3" key="1">
    <citation type="submission" date="2017-07" db="EMBL/GenBank/DDBJ databases">
        <authorList>
            <person name="Sun Z.S."/>
            <person name="Albrecht U."/>
            <person name="Echele G."/>
            <person name="Lee C.C."/>
        </authorList>
    </citation>
    <scope>NUCLEOTIDE SEQUENCE [LARGE SCALE GENOMIC DNA]</scope>
    <source>
        <strain evidence="3">type strain: KCTC 22618</strain>
    </source>
</reference>
<evidence type="ECO:0000256" key="1">
    <source>
        <dbReference type="SAM" id="Phobius"/>
    </source>
</evidence>
<evidence type="ECO:0000313" key="2">
    <source>
        <dbReference type="EMBL" id="SNR14665.1"/>
    </source>
</evidence>
<gene>
    <name evidence="2" type="ORF">TJEJU_0901</name>
</gene>
<dbReference type="RefSeq" id="WP_095069805.1">
    <property type="nucleotide sequence ID" value="NZ_LT899436.1"/>
</dbReference>
<name>A0A238U6H7_9FLAO</name>
<dbReference type="Proteomes" id="UP000215214">
    <property type="component" value="Chromosome TJEJU"/>
</dbReference>
<dbReference type="EMBL" id="LT899436">
    <property type="protein sequence ID" value="SNR14665.1"/>
    <property type="molecule type" value="Genomic_DNA"/>
</dbReference>